<evidence type="ECO:0000313" key="5">
    <source>
        <dbReference type="Proteomes" id="UP000648908"/>
    </source>
</evidence>
<dbReference type="PRINTS" id="PR00080">
    <property type="entry name" value="SDRFAMILY"/>
</dbReference>
<gene>
    <name evidence="4" type="ORF">JL811_10570</name>
</gene>
<protein>
    <submittedName>
        <fullName evidence="4">SDR family oxidoreductase</fullName>
    </submittedName>
</protein>
<dbReference type="Proteomes" id="UP000648908">
    <property type="component" value="Unassembled WGS sequence"/>
</dbReference>
<dbReference type="GO" id="GO:0016491">
    <property type="term" value="F:oxidoreductase activity"/>
    <property type="evidence" value="ECO:0007669"/>
    <property type="project" value="UniProtKB-KW"/>
</dbReference>
<dbReference type="EMBL" id="JAESVN010000004">
    <property type="protein sequence ID" value="MBL4917665.1"/>
    <property type="molecule type" value="Genomic_DNA"/>
</dbReference>
<name>A0A8K0VEL7_9RHOB</name>
<sequence>MAIWALVTGASEGLGREFAILAAKSGFDVILSARQEEKLQRLAHELHRAYHVAVEVIPADLSDPAEAERLWTEVVQGREIGVFINNAGLGRNGAFADPEGWPREAASIGVNVVAATALLKGAVTHMSQTGSGHILNVASLAGVMPGPQMAVYHATKAYLLSLSEALSSELKGSGIRVTALCPGVTDTAFFDADGGTGATIINRILPMANAEKVALAGWQGMEKGRRIVVPGVLNRIAFVMPRVLPRQMVAALTGMLLRRRW</sequence>
<comment type="similarity">
    <text evidence="1 3">Belongs to the short-chain dehydrogenases/reductases (SDR) family.</text>
</comment>
<evidence type="ECO:0000256" key="3">
    <source>
        <dbReference type="RuleBase" id="RU000363"/>
    </source>
</evidence>
<dbReference type="InterPro" id="IPR002347">
    <property type="entry name" value="SDR_fam"/>
</dbReference>
<dbReference type="Gene3D" id="3.40.50.720">
    <property type="entry name" value="NAD(P)-binding Rossmann-like Domain"/>
    <property type="match status" value="1"/>
</dbReference>
<evidence type="ECO:0000313" key="4">
    <source>
        <dbReference type="EMBL" id="MBL4917665.1"/>
    </source>
</evidence>
<keyword evidence="5" id="KW-1185">Reference proteome</keyword>
<keyword evidence="2" id="KW-0560">Oxidoreductase</keyword>
<dbReference type="PANTHER" id="PTHR44196">
    <property type="entry name" value="DEHYDROGENASE/REDUCTASE SDR FAMILY MEMBER 7B"/>
    <property type="match status" value="1"/>
</dbReference>
<organism evidence="4 5">
    <name type="scientific">Szabonella alba</name>
    <dbReference type="NCBI Taxonomy" id="2804194"/>
    <lineage>
        <taxon>Bacteria</taxon>
        <taxon>Pseudomonadati</taxon>
        <taxon>Pseudomonadota</taxon>
        <taxon>Alphaproteobacteria</taxon>
        <taxon>Rhodobacterales</taxon>
        <taxon>Paracoccaceae</taxon>
        <taxon>Szabonella</taxon>
    </lineage>
</organism>
<dbReference type="RefSeq" id="WP_202688600.1">
    <property type="nucleotide sequence ID" value="NZ_JAESVN010000004.1"/>
</dbReference>
<dbReference type="PANTHER" id="PTHR44196:SF2">
    <property type="entry name" value="SHORT-CHAIN DEHYDROGENASE-RELATED"/>
    <property type="match status" value="1"/>
</dbReference>
<accession>A0A8K0VEL7</accession>
<dbReference type="InterPro" id="IPR036291">
    <property type="entry name" value="NAD(P)-bd_dom_sf"/>
</dbReference>
<comment type="caution">
    <text evidence="4">The sequence shown here is derived from an EMBL/GenBank/DDBJ whole genome shotgun (WGS) entry which is preliminary data.</text>
</comment>
<proteinExistence type="inferred from homology"/>
<dbReference type="PRINTS" id="PR00081">
    <property type="entry name" value="GDHRDH"/>
</dbReference>
<evidence type="ECO:0000256" key="2">
    <source>
        <dbReference type="ARBA" id="ARBA00023002"/>
    </source>
</evidence>
<evidence type="ECO:0000256" key="1">
    <source>
        <dbReference type="ARBA" id="ARBA00006484"/>
    </source>
</evidence>
<dbReference type="Pfam" id="PF00106">
    <property type="entry name" value="adh_short"/>
    <property type="match status" value="1"/>
</dbReference>
<dbReference type="PIRSF" id="PIRSF000126">
    <property type="entry name" value="11-beta-HSD1"/>
    <property type="match status" value="1"/>
</dbReference>
<dbReference type="SUPFAM" id="SSF51735">
    <property type="entry name" value="NAD(P)-binding Rossmann-fold domains"/>
    <property type="match status" value="1"/>
</dbReference>
<dbReference type="AlphaFoldDB" id="A0A8K0VEL7"/>
<reference evidence="4" key="1">
    <citation type="submission" date="2021-01" db="EMBL/GenBank/DDBJ databases">
        <title>Tabrizicola alba sp. nov. a motile alkaliphilic bacterium isolated from a soda lake.</title>
        <authorList>
            <person name="Szuroczki S."/>
            <person name="Abbaszade G."/>
            <person name="Schumann P."/>
            <person name="Toth E."/>
        </authorList>
    </citation>
    <scope>NUCLEOTIDE SEQUENCE</scope>
    <source>
        <strain evidence="4">DMG-N-6</strain>
    </source>
</reference>
<dbReference type="GO" id="GO:0016020">
    <property type="term" value="C:membrane"/>
    <property type="evidence" value="ECO:0007669"/>
    <property type="project" value="TreeGrafter"/>
</dbReference>